<comment type="caution">
    <text evidence="1">The sequence shown here is derived from an EMBL/GenBank/DDBJ whole genome shotgun (WGS) entry which is preliminary data.</text>
</comment>
<dbReference type="SUPFAM" id="SSF53254">
    <property type="entry name" value="Phosphoglycerate mutase-like"/>
    <property type="match status" value="1"/>
</dbReference>
<dbReference type="PIRSF" id="PIRSF000709">
    <property type="entry name" value="6PFK_2-Ptase"/>
    <property type="match status" value="1"/>
</dbReference>
<dbReference type="PANTHER" id="PTHR48100:SF1">
    <property type="entry name" value="HISTIDINE PHOSPHATASE FAMILY PROTEIN-RELATED"/>
    <property type="match status" value="1"/>
</dbReference>
<proteinExistence type="predicted"/>
<organism evidence="1 2">
    <name type="scientific">Methylomonas koyamae</name>
    <dbReference type="NCBI Taxonomy" id="702114"/>
    <lineage>
        <taxon>Bacteria</taxon>
        <taxon>Pseudomonadati</taxon>
        <taxon>Pseudomonadota</taxon>
        <taxon>Gammaproteobacteria</taxon>
        <taxon>Methylococcales</taxon>
        <taxon>Methylococcaceae</taxon>
        <taxon>Methylomonas</taxon>
    </lineage>
</organism>
<dbReference type="GO" id="GO:0016791">
    <property type="term" value="F:phosphatase activity"/>
    <property type="evidence" value="ECO:0007669"/>
    <property type="project" value="TreeGrafter"/>
</dbReference>
<dbReference type="GO" id="GO:0005737">
    <property type="term" value="C:cytoplasm"/>
    <property type="evidence" value="ECO:0007669"/>
    <property type="project" value="TreeGrafter"/>
</dbReference>
<dbReference type="PANTHER" id="PTHR48100">
    <property type="entry name" value="BROAD-SPECIFICITY PHOSPHATASE YOR283W-RELATED"/>
    <property type="match status" value="1"/>
</dbReference>
<evidence type="ECO:0000313" key="1">
    <source>
        <dbReference type="EMBL" id="OAI10980.1"/>
    </source>
</evidence>
<accession>A0A177N189</accession>
<dbReference type="Proteomes" id="UP000077857">
    <property type="component" value="Unassembled WGS sequence"/>
</dbReference>
<reference evidence="1 2" key="1">
    <citation type="submission" date="2016-03" db="EMBL/GenBank/DDBJ databases">
        <authorList>
            <person name="Ploux O."/>
        </authorList>
    </citation>
    <scope>NUCLEOTIDE SEQUENCE [LARGE SCALE GENOMIC DNA]</scope>
    <source>
        <strain evidence="1 2">R-45378</strain>
    </source>
</reference>
<protein>
    <submittedName>
        <fullName evidence="1">Phosphoglycerate mutase</fullName>
    </submittedName>
</protein>
<sequence>MAIVTTVDILRHGEARGGSRYRGVTDDALTERGWRQMYRQCGELHWDVVASSPLRRCRSFAAAWCEQQQAELRVDPAWAEYDFGAWEGLTADRIESEWPGALAAFYRDPERCPPPNAENFGEFNRRVHAAWDNLLADCAGKKVLVVSHAGVVRSLFGHCLQLPLEKTFHIEIPQAGLTRFTAFDSEDGRYLQFNFHRPG</sequence>
<name>A0A177N189_9GAMM</name>
<dbReference type="EMBL" id="LUUJ01000127">
    <property type="protein sequence ID" value="OAI10980.1"/>
    <property type="molecule type" value="Genomic_DNA"/>
</dbReference>
<dbReference type="Gene3D" id="3.40.50.1240">
    <property type="entry name" value="Phosphoglycerate mutase-like"/>
    <property type="match status" value="1"/>
</dbReference>
<dbReference type="CDD" id="cd07067">
    <property type="entry name" value="HP_PGM_like"/>
    <property type="match status" value="1"/>
</dbReference>
<dbReference type="AlphaFoldDB" id="A0A177N189"/>
<dbReference type="InterPro" id="IPR029033">
    <property type="entry name" value="His_PPase_superfam"/>
</dbReference>
<dbReference type="Pfam" id="PF00300">
    <property type="entry name" value="His_Phos_1"/>
    <property type="match status" value="1"/>
</dbReference>
<dbReference type="OrthoDB" id="9783269at2"/>
<dbReference type="InterPro" id="IPR050275">
    <property type="entry name" value="PGM_Phosphatase"/>
</dbReference>
<gene>
    <name evidence="1" type="ORF">A1507_21210</name>
</gene>
<evidence type="ECO:0000313" key="2">
    <source>
        <dbReference type="Proteomes" id="UP000077857"/>
    </source>
</evidence>
<dbReference type="RefSeq" id="WP_064042509.1">
    <property type="nucleotide sequence ID" value="NZ_LUUJ01000127.1"/>
</dbReference>
<dbReference type="SMART" id="SM00855">
    <property type="entry name" value="PGAM"/>
    <property type="match status" value="1"/>
</dbReference>
<dbReference type="InterPro" id="IPR013078">
    <property type="entry name" value="His_Pase_superF_clade-1"/>
</dbReference>